<reference evidence="2 3" key="1">
    <citation type="submission" date="2014-11" db="EMBL/GenBank/DDBJ databases">
        <title>Genomics and ecophysiology of heterotrophic nitrogen fixing bacteria isolated from estuarine surface water.</title>
        <authorList>
            <person name="Bentzon-Tilia M."/>
            <person name="Severin I."/>
            <person name="Hansen L.H."/>
            <person name="Riemann L."/>
        </authorList>
    </citation>
    <scope>NUCLEOTIDE SEQUENCE [LARGE SCALE GENOMIC DNA]</scope>
    <source>
        <strain evidence="2 3">BAL398</strain>
    </source>
</reference>
<proteinExistence type="predicted"/>
<keyword evidence="1" id="KW-0732">Signal</keyword>
<feature type="chain" id="PRO_5002319406" description="Lipoprotein" evidence="1">
    <location>
        <begin position="22"/>
        <end position="132"/>
    </location>
</feature>
<evidence type="ECO:0008006" key="4">
    <source>
        <dbReference type="Google" id="ProtNLM"/>
    </source>
</evidence>
<comment type="caution">
    <text evidence="2">The sequence shown here is derived from an EMBL/GenBank/DDBJ whole genome shotgun (WGS) entry which is preliminary data.</text>
</comment>
<protein>
    <recommendedName>
        <fullName evidence="4">Lipoprotein</fullName>
    </recommendedName>
</protein>
<dbReference type="OrthoDB" id="8138838at2"/>
<organism evidence="2 3">
    <name type="scientific">Rhodopseudomonas palustris</name>
    <dbReference type="NCBI Taxonomy" id="1076"/>
    <lineage>
        <taxon>Bacteria</taxon>
        <taxon>Pseudomonadati</taxon>
        <taxon>Pseudomonadota</taxon>
        <taxon>Alphaproteobacteria</taxon>
        <taxon>Hyphomicrobiales</taxon>
        <taxon>Nitrobacteraceae</taxon>
        <taxon>Rhodopseudomonas</taxon>
    </lineage>
</organism>
<dbReference type="Proteomes" id="UP000032515">
    <property type="component" value="Unassembled WGS sequence"/>
</dbReference>
<evidence type="ECO:0000313" key="3">
    <source>
        <dbReference type="Proteomes" id="UP000032515"/>
    </source>
</evidence>
<dbReference type="AlphaFoldDB" id="A0A0D7EL86"/>
<accession>A0A0D7EL86</accession>
<evidence type="ECO:0000313" key="2">
    <source>
        <dbReference type="EMBL" id="KIZ40202.1"/>
    </source>
</evidence>
<dbReference type="EMBL" id="JXXE01000370">
    <property type="protein sequence ID" value="KIZ40202.1"/>
    <property type="molecule type" value="Genomic_DNA"/>
</dbReference>
<feature type="signal peptide" evidence="1">
    <location>
        <begin position="1"/>
        <end position="21"/>
    </location>
</feature>
<name>A0A0D7EL86_RHOPL</name>
<dbReference type="PATRIC" id="fig|1076.23.peg.4106"/>
<dbReference type="RefSeq" id="WP_044414289.1">
    <property type="nucleotide sequence ID" value="NZ_JXXE01000370.1"/>
</dbReference>
<gene>
    <name evidence="2" type="ORF">OO17_18305</name>
</gene>
<evidence type="ECO:0000256" key="1">
    <source>
        <dbReference type="SAM" id="SignalP"/>
    </source>
</evidence>
<sequence>MKLRPHLIALVLTLGPLGGCAVDSHISYVPGFLKQTEAQPEIEQPPDVAAFLRGNMSAVFTETSLPSNVRFSFPIPGQYGGWDSCIRGDVKGVTGLRIGNQTYLINIYRGKVGRRERVGDDHWCASETYQAL</sequence>